<keyword evidence="3" id="KW-1185">Reference proteome</keyword>
<sequence>MEKKSREKEVPARLKQVSREKGETSRDLEGKSRGNKKNSRDRHLFETSPQCPLSIWTV</sequence>
<gene>
    <name evidence="2" type="ORF">KGF86_08505</name>
</gene>
<reference evidence="2 3" key="1">
    <citation type="submission" date="2021-05" db="EMBL/GenBank/DDBJ databases">
        <title>Ornithinibacillus massiliensis sp. nov.</title>
        <authorList>
            <person name="Iwaza R."/>
            <person name="Lagier J.-C."/>
            <person name="Raoult D."/>
        </authorList>
    </citation>
    <scope>NUCLEOTIDE SEQUENCE [LARGE SCALE GENOMIC DNA]</scope>
    <source>
        <strain evidence="2 3">Marseille-P3601</strain>
    </source>
</reference>
<evidence type="ECO:0000256" key="1">
    <source>
        <dbReference type="SAM" id="MobiDB-lite"/>
    </source>
</evidence>
<feature type="region of interest" description="Disordered" evidence="1">
    <location>
        <begin position="1"/>
        <end position="58"/>
    </location>
</feature>
<feature type="compositionally biased region" description="Basic and acidic residues" evidence="1">
    <location>
        <begin position="1"/>
        <end position="32"/>
    </location>
</feature>
<evidence type="ECO:0000313" key="3">
    <source>
        <dbReference type="Proteomes" id="UP000681870"/>
    </source>
</evidence>
<organism evidence="2 3">
    <name type="scientific">Ornithinibacillus massiliensis</name>
    <dbReference type="NCBI Taxonomy" id="1944633"/>
    <lineage>
        <taxon>Bacteria</taxon>
        <taxon>Bacillati</taxon>
        <taxon>Bacillota</taxon>
        <taxon>Bacilli</taxon>
        <taxon>Bacillales</taxon>
        <taxon>Bacillaceae</taxon>
        <taxon>Ornithinibacillus</taxon>
    </lineage>
</organism>
<protein>
    <submittedName>
        <fullName evidence="2">Uncharacterized protein</fullName>
    </submittedName>
</protein>
<accession>A0ABS5MDN0</accession>
<comment type="caution">
    <text evidence="2">The sequence shown here is derived from an EMBL/GenBank/DDBJ whole genome shotgun (WGS) entry which is preliminary data.</text>
</comment>
<dbReference type="RefSeq" id="WP_211741576.1">
    <property type="nucleotide sequence ID" value="NZ_JAGXBY010000002.1"/>
</dbReference>
<name>A0ABS5MDN0_9BACI</name>
<dbReference type="Proteomes" id="UP000681870">
    <property type="component" value="Unassembled WGS sequence"/>
</dbReference>
<feature type="compositionally biased region" description="Polar residues" evidence="1">
    <location>
        <begin position="47"/>
        <end position="58"/>
    </location>
</feature>
<dbReference type="EMBL" id="JAGXBY010000002">
    <property type="protein sequence ID" value="MBS3680255.1"/>
    <property type="molecule type" value="Genomic_DNA"/>
</dbReference>
<proteinExistence type="predicted"/>
<evidence type="ECO:0000313" key="2">
    <source>
        <dbReference type="EMBL" id="MBS3680255.1"/>
    </source>
</evidence>